<keyword evidence="2" id="KW-1185">Reference proteome</keyword>
<dbReference type="RefSeq" id="WP_153274138.1">
    <property type="nucleotide sequence ID" value="NC_005877.1"/>
</dbReference>
<dbReference type="Proteomes" id="UP000192315">
    <property type="component" value="Unassembled WGS sequence"/>
</dbReference>
<reference evidence="1 2" key="1">
    <citation type="submission" date="2017-04" db="EMBL/GenBank/DDBJ databases">
        <authorList>
            <person name="Varghese N."/>
            <person name="Submissions S."/>
        </authorList>
    </citation>
    <scope>NUCLEOTIDE SEQUENCE [LARGE SCALE GENOMIC DNA]</scope>
    <source>
        <strain evidence="1 2">DSM 9789</strain>
    </source>
</reference>
<dbReference type="AlphaFoldDB" id="A0A8G2FX50"/>
<gene>
    <name evidence="1" type="ORF">SAMN02745355_1001</name>
</gene>
<sequence length="57" mass="6656">MINIKDYNNKRIAFTDNITGSRIYGTVRKNRYGYYVIISDRNIEISAARIKNLEVIS</sequence>
<comment type="caution">
    <text evidence="1">The sequence shown here is derived from an EMBL/GenBank/DDBJ whole genome shotgun (WGS) entry which is preliminary data.</text>
</comment>
<accession>A0A8G2FX50</accession>
<protein>
    <submittedName>
        <fullName evidence="1">Uncharacterized protein</fullName>
    </submittedName>
</protein>
<dbReference type="EMBL" id="FWYE01000002">
    <property type="protein sequence ID" value="SMD31081.1"/>
    <property type="molecule type" value="Genomic_DNA"/>
</dbReference>
<evidence type="ECO:0000313" key="2">
    <source>
        <dbReference type="Proteomes" id="UP000192315"/>
    </source>
</evidence>
<name>A0A8G2FX50_PICTO</name>
<evidence type="ECO:0000313" key="1">
    <source>
        <dbReference type="EMBL" id="SMD31081.1"/>
    </source>
</evidence>
<organism evidence="1 2">
    <name type="scientific">Picrophilus torridus (strain ATCC 700027 / DSM 9790 / JCM 10055 / NBRC 100828 / KAW 2/3)</name>
    <dbReference type="NCBI Taxonomy" id="1122961"/>
    <lineage>
        <taxon>Archaea</taxon>
        <taxon>Methanobacteriati</taxon>
        <taxon>Thermoplasmatota</taxon>
        <taxon>Thermoplasmata</taxon>
        <taxon>Thermoplasmatales</taxon>
        <taxon>Picrophilaceae</taxon>
        <taxon>Picrophilus</taxon>
    </lineage>
</organism>
<proteinExistence type="predicted"/>
<dbReference type="GeneID" id="42317487"/>